<accession>A0A9P6VUA2</accession>
<protein>
    <submittedName>
        <fullName evidence="1">Uncharacterized protein</fullName>
    </submittedName>
</protein>
<dbReference type="EMBL" id="PUHQ01000128">
    <property type="protein sequence ID" value="KAG0655153.1"/>
    <property type="molecule type" value="Genomic_DNA"/>
</dbReference>
<reference evidence="1 2" key="1">
    <citation type="submission" date="2020-11" db="EMBL/GenBank/DDBJ databases">
        <title>Kefir isolates.</title>
        <authorList>
            <person name="Marcisauskas S."/>
            <person name="Kim Y."/>
            <person name="Blasche S."/>
        </authorList>
    </citation>
    <scope>NUCLEOTIDE SEQUENCE [LARGE SCALE GENOMIC DNA]</scope>
    <source>
        <strain evidence="1 2">KR</strain>
    </source>
</reference>
<organism evidence="1 2">
    <name type="scientific">Rhodotorula mucilaginosa</name>
    <name type="common">Yeast</name>
    <name type="synonym">Rhodotorula rubra</name>
    <dbReference type="NCBI Taxonomy" id="5537"/>
    <lineage>
        <taxon>Eukaryota</taxon>
        <taxon>Fungi</taxon>
        <taxon>Dikarya</taxon>
        <taxon>Basidiomycota</taxon>
        <taxon>Pucciniomycotina</taxon>
        <taxon>Microbotryomycetes</taxon>
        <taxon>Sporidiobolales</taxon>
        <taxon>Sporidiobolaceae</taxon>
        <taxon>Rhodotorula</taxon>
    </lineage>
</organism>
<dbReference type="AlphaFoldDB" id="A0A9P6VUA2"/>
<dbReference type="Proteomes" id="UP000777482">
    <property type="component" value="Unassembled WGS sequence"/>
</dbReference>
<sequence length="144" mass="16025">MRLSSSGAPALALRNDQLFSLCHDPTIEYSTASYQQRLWNLLSATSIAEKAVAPVQSSSRRSIRRLRRYSRTLPRAARRGAREAGLFVSSASGQVCREAAVWALSPCIRVPSTSCRLKPRSLHPCLVHSGSSFLFDQFFDLDRI</sequence>
<evidence type="ECO:0000313" key="2">
    <source>
        <dbReference type="Proteomes" id="UP000777482"/>
    </source>
</evidence>
<name>A0A9P6VUA2_RHOMI</name>
<proteinExistence type="predicted"/>
<keyword evidence="2" id="KW-1185">Reference proteome</keyword>
<evidence type="ECO:0000313" key="1">
    <source>
        <dbReference type="EMBL" id="KAG0655153.1"/>
    </source>
</evidence>
<gene>
    <name evidence="1" type="ORF">C6P46_001145</name>
</gene>
<comment type="caution">
    <text evidence="1">The sequence shown here is derived from an EMBL/GenBank/DDBJ whole genome shotgun (WGS) entry which is preliminary data.</text>
</comment>